<dbReference type="InterPro" id="IPR050490">
    <property type="entry name" value="Bact_solute-bd_prot1"/>
</dbReference>
<reference evidence="2 3" key="1">
    <citation type="journal article" date="2018" name="Nat. Biotechnol.">
        <title>A standardized bacterial taxonomy based on genome phylogeny substantially revises the tree of life.</title>
        <authorList>
            <person name="Parks D.H."/>
            <person name="Chuvochina M."/>
            <person name="Waite D.W."/>
            <person name="Rinke C."/>
            <person name="Skarshewski A."/>
            <person name="Chaumeil P.A."/>
            <person name="Hugenholtz P."/>
        </authorList>
    </citation>
    <scope>NUCLEOTIDE SEQUENCE [LARGE SCALE GENOMIC DNA]</scope>
    <source>
        <strain evidence="2">UBA8781</strain>
    </source>
</reference>
<dbReference type="SUPFAM" id="SSF53850">
    <property type="entry name" value="Periplasmic binding protein-like II"/>
    <property type="match status" value="1"/>
</dbReference>
<gene>
    <name evidence="2" type="ORF">DEQ80_06890</name>
</gene>
<evidence type="ECO:0000313" key="3">
    <source>
        <dbReference type="Proteomes" id="UP000264141"/>
    </source>
</evidence>
<dbReference type="AlphaFoldDB" id="A0A3D1JIH1"/>
<name>A0A3D1JIH1_9CHLR</name>
<feature type="signal peptide" evidence="1">
    <location>
        <begin position="1"/>
        <end position="21"/>
    </location>
</feature>
<dbReference type="PROSITE" id="PS51257">
    <property type="entry name" value="PROKAR_LIPOPROTEIN"/>
    <property type="match status" value="1"/>
</dbReference>
<dbReference type="Pfam" id="PF01547">
    <property type="entry name" value="SBP_bac_1"/>
    <property type="match status" value="1"/>
</dbReference>
<dbReference type="Proteomes" id="UP000264141">
    <property type="component" value="Unassembled WGS sequence"/>
</dbReference>
<evidence type="ECO:0000256" key="1">
    <source>
        <dbReference type="SAM" id="SignalP"/>
    </source>
</evidence>
<keyword evidence="1" id="KW-0732">Signal</keyword>
<evidence type="ECO:0000313" key="2">
    <source>
        <dbReference type="EMBL" id="HCE17568.1"/>
    </source>
</evidence>
<dbReference type="EMBL" id="DPBP01000028">
    <property type="protein sequence ID" value="HCE17568.1"/>
    <property type="molecule type" value="Genomic_DNA"/>
</dbReference>
<dbReference type="PANTHER" id="PTHR43649:SF12">
    <property type="entry name" value="DIACETYLCHITOBIOSE BINDING PROTEIN DASA"/>
    <property type="match status" value="1"/>
</dbReference>
<sequence length="404" mass="45025">MKRPIFLFLPMIFLILSGCTALLPTVQPVTITFSCPAPDQAYYESLLPEFKNNHPNITINILPFTDNPSREADAMILPWMYTIGLDESRLSALPLDAYLSKEKDFTSDAFYPGALEAFRLSGKQIAIPTGIDPWVMYFNKNLFDTYGVPYPQPGWTWSDFLAYAEALRDPQEKTWGYTHESAQYIDAMIFVYQHGGTLVDSSGKPTFTDPLTVEAIQWYVDLFREFEVAPTRSQALSDFGATGAPALRGISTGKIGMFMMALSARGGKGYFPTEWSFPWGVIEPPRDSSSFTLAFFEGAAISKDSANPDAAWEWIAFISRKPHNRLVPARVALAESPAYARLVGEDIARVGRTAVNSAMFVSGKTVTDMSQSIDLFFETVDALVNRDLNVSEELQKAQQRAESR</sequence>
<protein>
    <recommendedName>
        <fullName evidence="4">Sugar ABC transporter substrate-binding protein</fullName>
    </recommendedName>
</protein>
<evidence type="ECO:0008006" key="4">
    <source>
        <dbReference type="Google" id="ProtNLM"/>
    </source>
</evidence>
<dbReference type="Gene3D" id="3.40.190.10">
    <property type="entry name" value="Periplasmic binding protein-like II"/>
    <property type="match status" value="1"/>
</dbReference>
<dbReference type="STRING" id="229919.GCA_001050195_01751"/>
<accession>A0A3D1JIH1</accession>
<dbReference type="InterPro" id="IPR006059">
    <property type="entry name" value="SBP"/>
</dbReference>
<feature type="chain" id="PRO_5017827743" description="Sugar ABC transporter substrate-binding protein" evidence="1">
    <location>
        <begin position="22"/>
        <end position="404"/>
    </location>
</feature>
<comment type="caution">
    <text evidence="2">The sequence shown here is derived from an EMBL/GenBank/DDBJ whole genome shotgun (WGS) entry which is preliminary data.</text>
</comment>
<dbReference type="PANTHER" id="PTHR43649">
    <property type="entry name" value="ARABINOSE-BINDING PROTEIN-RELATED"/>
    <property type="match status" value="1"/>
</dbReference>
<organism evidence="2 3">
    <name type="scientific">Anaerolinea thermolimosa</name>
    <dbReference type="NCBI Taxonomy" id="229919"/>
    <lineage>
        <taxon>Bacteria</taxon>
        <taxon>Bacillati</taxon>
        <taxon>Chloroflexota</taxon>
        <taxon>Anaerolineae</taxon>
        <taxon>Anaerolineales</taxon>
        <taxon>Anaerolineaceae</taxon>
        <taxon>Anaerolinea</taxon>
    </lineage>
</organism>
<proteinExistence type="predicted"/>